<name>A0ABV3RK85_9RHOB</name>
<accession>A0ABV3RK85</accession>
<dbReference type="InterPro" id="IPR029787">
    <property type="entry name" value="Nucleotide_cyclase"/>
</dbReference>
<keyword evidence="2" id="KW-0067">ATP-binding</keyword>
<dbReference type="EMBL" id="JBFNXX010000004">
    <property type="protein sequence ID" value="MEW9919403.1"/>
    <property type="molecule type" value="Genomic_DNA"/>
</dbReference>
<evidence type="ECO:0000256" key="3">
    <source>
        <dbReference type="PROSITE-ProRule" id="PRU00339"/>
    </source>
</evidence>
<proteinExistence type="predicted"/>
<keyword evidence="3" id="KW-0802">TPR repeat</keyword>
<dbReference type="CDD" id="cd07302">
    <property type="entry name" value="CHD"/>
    <property type="match status" value="1"/>
</dbReference>
<dbReference type="SUPFAM" id="SSF52540">
    <property type="entry name" value="P-loop containing nucleoside triphosphate hydrolases"/>
    <property type="match status" value="1"/>
</dbReference>
<evidence type="ECO:0000313" key="6">
    <source>
        <dbReference type="EMBL" id="MEW9919403.1"/>
    </source>
</evidence>
<dbReference type="RefSeq" id="WP_367877106.1">
    <property type="nucleotide sequence ID" value="NZ_JBFNXX010000004.1"/>
</dbReference>
<feature type="domain" description="SAM" evidence="4">
    <location>
        <begin position="6"/>
        <end position="68"/>
    </location>
</feature>
<evidence type="ECO:0000256" key="1">
    <source>
        <dbReference type="ARBA" id="ARBA00022741"/>
    </source>
</evidence>
<dbReference type="PROSITE" id="PS50105">
    <property type="entry name" value="SAM_DOMAIN"/>
    <property type="match status" value="1"/>
</dbReference>
<dbReference type="InterPro" id="IPR027417">
    <property type="entry name" value="P-loop_NTPase"/>
</dbReference>
<organism evidence="6 7">
    <name type="scientific">Sulfitobacter sediminis</name>
    <dbReference type="NCBI Taxonomy" id="3234186"/>
    <lineage>
        <taxon>Bacteria</taxon>
        <taxon>Pseudomonadati</taxon>
        <taxon>Pseudomonadota</taxon>
        <taxon>Alphaproteobacteria</taxon>
        <taxon>Rhodobacterales</taxon>
        <taxon>Roseobacteraceae</taxon>
        <taxon>Sulfitobacter</taxon>
    </lineage>
</organism>
<dbReference type="CDD" id="cd09487">
    <property type="entry name" value="SAM_superfamily"/>
    <property type="match status" value="1"/>
</dbReference>
<dbReference type="SMART" id="SM00454">
    <property type="entry name" value="SAM"/>
    <property type="match status" value="1"/>
</dbReference>
<dbReference type="InterPro" id="IPR001054">
    <property type="entry name" value="A/G_cyclase"/>
</dbReference>
<evidence type="ECO:0000313" key="7">
    <source>
        <dbReference type="Proteomes" id="UP001556098"/>
    </source>
</evidence>
<dbReference type="PROSITE" id="PS50125">
    <property type="entry name" value="GUANYLATE_CYCLASE_2"/>
    <property type="match status" value="1"/>
</dbReference>
<dbReference type="InterPro" id="IPR019734">
    <property type="entry name" value="TPR_rpt"/>
</dbReference>
<dbReference type="InterPro" id="IPR041664">
    <property type="entry name" value="AAA_16"/>
</dbReference>
<reference evidence="6 7" key="1">
    <citation type="submission" date="2024-07" db="EMBL/GenBank/DDBJ databases">
        <title>Marimonas sp.nov., isolated from tidal-flat sediment.</title>
        <authorList>
            <person name="Jayan J.N."/>
            <person name="Lee S.S."/>
        </authorList>
    </citation>
    <scope>NUCLEOTIDE SEQUENCE [LARGE SCALE GENOMIC DNA]</scope>
    <source>
        <strain evidence="6 7">MJW-29</strain>
    </source>
</reference>
<dbReference type="SUPFAM" id="SSF55073">
    <property type="entry name" value="Nucleotide cyclase"/>
    <property type="match status" value="1"/>
</dbReference>
<dbReference type="Pfam" id="PF13191">
    <property type="entry name" value="AAA_16"/>
    <property type="match status" value="1"/>
</dbReference>
<gene>
    <name evidence="6" type="ORF">AB2B41_07305</name>
</gene>
<dbReference type="Gene3D" id="1.25.40.10">
    <property type="entry name" value="Tetratricopeptide repeat domain"/>
    <property type="match status" value="1"/>
</dbReference>
<dbReference type="SMART" id="SM00044">
    <property type="entry name" value="CYCc"/>
    <property type="match status" value="1"/>
</dbReference>
<dbReference type="Proteomes" id="UP001556098">
    <property type="component" value="Unassembled WGS sequence"/>
</dbReference>
<evidence type="ECO:0000259" key="5">
    <source>
        <dbReference type="PROSITE" id="PS50125"/>
    </source>
</evidence>
<dbReference type="InterPro" id="IPR001660">
    <property type="entry name" value="SAM"/>
</dbReference>
<keyword evidence="7" id="KW-1185">Reference proteome</keyword>
<dbReference type="InterPro" id="IPR013761">
    <property type="entry name" value="SAM/pointed_sf"/>
</dbReference>
<dbReference type="PANTHER" id="PTHR16305:SF28">
    <property type="entry name" value="GUANYLATE CYCLASE DOMAIN-CONTAINING PROTEIN"/>
    <property type="match status" value="1"/>
</dbReference>
<feature type="domain" description="Guanylate cyclase" evidence="5">
    <location>
        <begin position="83"/>
        <end position="208"/>
    </location>
</feature>
<comment type="caution">
    <text evidence="6">The sequence shown here is derived from an EMBL/GenBank/DDBJ whole genome shotgun (WGS) entry which is preliminary data.</text>
</comment>
<evidence type="ECO:0000259" key="4">
    <source>
        <dbReference type="PROSITE" id="PS50105"/>
    </source>
</evidence>
<dbReference type="SUPFAM" id="SSF47769">
    <property type="entry name" value="SAM/Pointed domain"/>
    <property type="match status" value="1"/>
</dbReference>
<feature type="repeat" description="TPR" evidence="3">
    <location>
        <begin position="799"/>
        <end position="832"/>
    </location>
</feature>
<protein>
    <submittedName>
        <fullName evidence="6">Adenylate/guanylate cyclase domain-containing protein</fullName>
    </submittedName>
</protein>
<keyword evidence="1" id="KW-0547">Nucleotide-binding</keyword>
<dbReference type="InterPro" id="IPR011990">
    <property type="entry name" value="TPR-like_helical_dom_sf"/>
</dbReference>
<dbReference type="Pfam" id="PF00536">
    <property type="entry name" value="SAM_1"/>
    <property type="match status" value="1"/>
</dbReference>
<dbReference type="Pfam" id="PF00211">
    <property type="entry name" value="Guanylate_cyc"/>
    <property type="match status" value="1"/>
</dbReference>
<evidence type="ECO:0000256" key="2">
    <source>
        <dbReference type="ARBA" id="ARBA00022840"/>
    </source>
</evidence>
<dbReference type="Gene3D" id="3.30.70.1230">
    <property type="entry name" value="Nucleotide cyclase"/>
    <property type="match status" value="1"/>
</dbReference>
<dbReference type="PROSITE" id="PS50005">
    <property type="entry name" value="TPR"/>
    <property type="match status" value="1"/>
</dbReference>
<dbReference type="PANTHER" id="PTHR16305">
    <property type="entry name" value="TESTICULAR SOLUBLE ADENYLYL CYCLASE"/>
    <property type="match status" value="1"/>
</dbReference>
<sequence length="1098" mass="119555">MSNDTATKDALKGWLEANGLGQYQNAMAAQDITLDTITDLDDADLRELGVSIGHRKALRRAIEALQDEGNGAESDTGQRRQLTVLFCDLAGSTELARRYDAEDMAAILRKYHDRCYKIIKAWGGRPLGTQGDGVIACFGLPQAQENDAERCVRAALEMSEAIEALPFEDGLQLHSRIGVATGRMYVRGAVEEPGNVVGDALNLAARLQDQAETDTVVLSSGTKRLVEKVARLTSRGAHALKGFAEPEEIWTATGMYEIADRLKDEDPHADHKLIGREAEIGTLKRLWESAKSGQGQVAIISGDAGIGKSYVLDALREIVAPDDHVHMRLFSAPFYENSAMFPVIAQLTHAAGIQPDDTTAEKLGKIEVLFPSNSGQDVALIADLLSLDTEGAYPPLDMTAAEKKQETFGALQRQLLRHAGTQPVLILAEDAHWADPTSLEFLSTIVPQIIPENPILLVVTHRPPLDLGWDGFDHVTHIPLDRLTAEQSREIVARVMGDKTCPPEVLHDIIENADGVPLFVEELARSVADQLDDAGFKKLRLPSSLEDSLRGRLDRLTEGKSLVQTASVFGRRFYLSLLRPILNMDEARLAPAIEEPVKANIIFPADPNSTETMLFRHALVQQAAYRGLLRAQRKELHARIAQLLVEHRPGIAETEPETLARHFAGSGQLPEAIQYLIAAGQRATARAAQIEATNHYLAALDHLKDMPASPERDAQEVLLQALLGGALMATRGFAAPDVYNAFARARELCLQLGDNPMYCSCLYGLFTVNASRSNKAEAVALAEEMLATFGEAPVPSWAIAAHFSMGVALFFLGCLDEAQERFEKAVELYSDDQHAPLVEQFGDNLAEFSLCYLQWLHLQKGQIDLSASYLDRAEKMADDLNNKNAQTRSISFRMGRLQELGDVAAVAEIAPKVIEISMKQGYPYWATAGQIGLGWAMAQGGQPEGIGMIEAGLGFYDMIGQKTPQTYWRTYLIASLIRAGRRDDAIAAADQAIAQCETGLDAFAKAALLRLKGQALLIAPAEPAAAETCFTEGLAFAHETGNRMHGFQCAHSLATLLQGRGRGSEAREALEKAIAGIETTDDFAELASARALLAELSD</sequence>
<dbReference type="SUPFAM" id="SSF48452">
    <property type="entry name" value="TPR-like"/>
    <property type="match status" value="3"/>
</dbReference>
<dbReference type="Gene3D" id="1.10.150.50">
    <property type="entry name" value="Transcription Factor, Ets-1"/>
    <property type="match status" value="1"/>
</dbReference>